<dbReference type="GO" id="GO:0019814">
    <property type="term" value="C:immunoglobulin complex"/>
    <property type="evidence" value="ECO:0007669"/>
    <property type="project" value="UniProtKB-KW"/>
</dbReference>
<organism evidence="5 6">
    <name type="scientific">Gopherus evgoodei</name>
    <name type="common">Goodes thornscrub tortoise</name>
    <dbReference type="NCBI Taxonomy" id="1825980"/>
    <lineage>
        <taxon>Eukaryota</taxon>
        <taxon>Metazoa</taxon>
        <taxon>Chordata</taxon>
        <taxon>Craniata</taxon>
        <taxon>Vertebrata</taxon>
        <taxon>Euteleostomi</taxon>
        <taxon>Archelosauria</taxon>
        <taxon>Testudinata</taxon>
        <taxon>Testudines</taxon>
        <taxon>Cryptodira</taxon>
        <taxon>Durocryptodira</taxon>
        <taxon>Testudinoidea</taxon>
        <taxon>Testudinidae</taxon>
        <taxon>Gopherus</taxon>
    </lineage>
</organism>
<dbReference type="InterPro" id="IPR013106">
    <property type="entry name" value="Ig_V-set"/>
</dbReference>
<protein>
    <recommendedName>
        <fullName evidence="4">Immunoglobulin V-set domain-containing protein</fullName>
    </recommendedName>
</protein>
<accession>A0A8C4YRM1</accession>
<proteinExistence type="predicted"/>
<keyword evidence="2" id="KW-1064">Adaptive immunity</keyword>
<evidence type="ECO:0000256" key="1">
    <source>
        <dbReference type="ARBA" id="ARBA00022859"/>
    </source>
</evidence>
<name>A0A8C4YRM1_9SAUR</name>
<evidence type="ECO:0000256" key="3">
    <source>
        <dbReference type="ARBA" id="ARBA00043265"/>
    </source>
</evidence>
<reference evidence="5" key="1">
    <citation type="submission" date="2025-08" db="UniProtKB">
        <authorList>
            <consortium name="Ensembl"/>
        </authorList>
    </citation>
    <scope>IDENTIFICATION</scope>
</reference>
<dbReference type="PANTHER" id="PTHR23266">
    <property type="entry name" value="IMMUNOGLOBULIN HEAVY CHAIN"/>
    <property type="match status" value="1"/>
</dbReference>
<dbReference type="Gene3D" id="2.60.40.10">
    <property type="entry name" value="Immunoglobulins"/>
    <property type="match status" value="1"/>
</dbReference>
<keyword evidence="1" id="KW-0391">Immunity</keyword>
<dbReference type="GO" id="GO:0005576">
    <property type="term" value="C:extracellular region"/>
    <property type="evidence" value="ECO:0007669"/>
    <property type="project" value="UniProtKB-ARBA"/>
</dbReference>
<dbReference type="SUPFAM" id="SSF48726">
    <property type="entry name" value="Immunoglobulin"/>
    <property type="match status" value="1"/>
</dbReference>
<sequence length="141" mass="15310">MGNNDLGWVSGNEVLGEVTVSGSLTLTCAVSDSALSTGGDWWHWIRQPPGKGLEWMGFNRHTVNGGTTEYNSALTPCVTVTRDTRKNEVYLQLRSLTAANISTCYCARETVTQSRAGTSTKRESECLKHQLTGTHSPCSRG</sequence>
<dbReference type="OrthoDB" id="9876329at2759"/>
<dbReference type="Pfam" id="PF07686">
    <property type="entry name" value="V-set"/>
    <property type="match status" value="1"/>
</dbReference>
<feature type="domain" description="Immunoglobulin V-set" evidence="4">
    <location>
        <begin position="23"/>
        <end position="108"/>
    </location>
</feature>
<reference evidence="5" key="2">
    <citation type="submission" date="2025-09" db="UniProtKB">
        <authorList>
            <consortium name="Ensembl"/>
        </authorList>
    </citation>
    <scope>IDENTIFICATION</scope>
</reference>
<keyword evidence="6" id="KW-1185">Reference proteome</keyword>
<dbReference type="InterPro" id="IPR050199">
    <property type="entry name" value="IgHV"/>
</dbReference>
<evidence type="ECO:0000313" key="5">
    <source>
        <dbReference type="Ensembl" id="ENSGEVP00005029941.1"/>
    </source>
</evidence>
<evidence type="ECO:0000256" key="2">
    <source>
        <dbReference type="ARBA" id="ARBA00023130"/>
    </source>
</evidence>
<dbReference type="Ensembl" id="ENSGEVT00005031437.1">
    <property type="protein sequence ID" value="ENSGEVP00005029941.1"/>
    <property type="gene ID" value="ENSGEVG00005020904.1"/>
</dbReference>
<dbReference type="Proteomes" id="UP000694390">
    <property type="component" value="Unassembled WGS sequence"/>
</dbReference>
<evidence type="ECO:0000259" key="4">
    <source>
        <dbReference type="SMART" id="SM00406"/>
    </source>
</evidence>
<keyword evidence="3" id="KW-1280">Immunoglobulin</keyword>
<evidence type="ECO:0000313" key="6">
    <source>
        <dbReference type="Proteomes" id="UP000694390"/>
    </source>
</evidence>
<dbReference type="GeneTree" id="ENSGT01030000234536"/>
<dbReference type="SMART" id="SM00406">
    <property type="entry name" value="IGv"/>
    <property type="match status" value="1"/>
</dbReference>
<dbReference type="GO" id="GO:0002250">
    <property type="term" value="P:adaptive immune response"/>
    <property type="evidence" value="ECO:0007669"/>
    <property type="project" value="UniProtKB-KW"/>
</dbReference>
<dbReference type="AlphaFoldDB" id="A0A8C4YRM1"/>
<dbReference type="InterPro" id="IPR036179">
    <property type="entry name" value="Ig-like_dom_sf"/>
</dbReference>
<dbReference type="InterPro" id="IPR013783">
    <property type="entry name" value="Ig-like_fold"/>
</dbReference>